<organism evidence="1 2">
    <name type="scientific">Thalassoglobus neptunius</name>
    <dbReference type="NCBI Taxonomy" id="1938619"/>
    <lineage>
        <taxon>Bacteria</taxon>
        <taxon>Pseudomonadati</taxon>
        <taxon>Planctomycetota</taxon>
        <taxon>Planctomycetia</taxon>
        <taxon>Planctomycetales</taxon>
        <taxon>Planctomycetaceae</taxon>
        <taxon>Thalassoglobus</taxon>
    </lineage>
</organism>
<dbReference type="EMBL" id="SIHI01000001">
    <property type="protein sequence ID" value="TWT58009.1"/>
    <property type="molecule type" value="Genomic_DNA"/>
</dbReference>
<reference evidence="1 2" key="1">
    <citation type="submission" date="2019-02" db="EMBL/GenBank/DDBJ databases">
        <title>Deep-cultivation of Planctomycetes and their phenomic and genomic characterization uncovers novel biology.</title>
        <authorList>
            <person name="Wiegand S."/>
            <person name="Jogler M."/>
            <person name="Boedeker C."/>
            <person name="Pinto D."/>
            <person name="Vollmers J."/>
            <person name="Rivas-Marin E."/>
            <person name="Kohn T."/>
            <person name="Peeters S.H."/>
            <person name="Heuer A."/>
            <person name="Rast P."/>
            <person name="Oberbeckmann S."/>
            <person name="Bunk B."/>
            <person name="Jeske O."/>
            <person name="Meyerdierks A."/>
            <person name="Storesund J.E."/>
            <person name="Kallscheuer N."/>
            <person name="Luecker S."/>
            <person name="Lage O.M."/>
            <person name="Pohl T."/>
            <person name="Merkel B.J."/>
            <person name="Hornburger P."/>
            <person name="Mueller R.-W."/>
            <person name="Bruemmer F."/>
            <person name="Labrenz M."/>
            <person name="Spormann A.M."/>
            <person name="Op Den Camp H."/>
            <person name="Overmann J."/>
            <person name="Amann R."/>
            <person name="Jetten M.S.M."/>
            <person name="Mascher T."/>
            <person name="Medema M.H."/>
            <person name="Devos D.P."/>
            <person name="Kaster A.-K."/>
            <person name="Ovreas L."/>
            <person name="Rohde M."/>
            <person name="Galperin M.Y."/>
            <person name="Jogler C."/>
        </authorList>
    </citation>
    <scope>NUCLEOTIDE SEQUENCE [LARGE SCALE GENOMIC DNA]</scope>
    <source>
        <strain evidence="1 2">KOR42</strain>
    </source>
</reference>
<dbReference type="AlphaFoldDB" id="A0A5C5X5U3"/>
<dbReference type="Proteomes" id="UP000317243">
    <property type="component" value="Unassembled WGS sequence"/>
</dbReference>
<sequence>MLELRSFPNRFSQFAGEELAAEKLAGEKRSHELVPGSSLK</sequence>
<evidence type="ECO:0000313" key="2">
    <source>
        <dbReference type="Proteomes" id="UP000317243"/>
    </source>
</evidence>
<keyword evidence="2" id="KW-1185">Reference proteome</keyword>
<evidence type="ECO:0000313" key="1">
    <source>
        <dbReference type="EMBL" id="TWT58009.1"/>
    </source>
</evidence>
<gene>
    <name evidence="1" type="ORF">KOR42_13780</name>
</gene>
<name>A0A5C5X5U3_9PLAN</name>
<protein>
    <submittedName>
        <fullName evidence="1">Uncharacterized protein</fullName>
    </submittedName>
</protein>
<comment type="caution">
    <text evidence="1">The sequence shown here is derived from an EMBL/GenBank/DDBJ whole genome shotgun (WGS) entry which is preliminary data.</text>
</comment>
<accession>A0A5C5X5U3</accession>
<proteinExistence type="predicted"/>